<dbReference type="InterPro" id="IPR030484">
    <property type="entry name" value="Rio2"/>
</dbReference>
<dbReference type="InterPro" id="IPR011009">
    <property type="entry name" value="Kinase-like_dom_sf"/>
</dbReference>
<comment type="catalytic activity">
    <reaction evidence="11">
        <text>L-threonyl-[protein] + ATP = O-phospho-L-threonyl-[protein] + ADP + H(+)</text>
        <dbReference type="Rhea" id="RHEA:46608"/>
        <dbReference type="Rhea" id="RHEA-COMP:11060"/>
        <dbReference type="Rhea" id="RHEA-COMP:11605"/>
        <dbReference type="ChEBI" id="CHEBI:15378"/>
        <dbReference type="ChEBI" id="CHEBI:30013"/>
        <dbReference type="ChEBI" id="CHEBI:30616"/>
        <dbReference type="ChEBI" id="CHEBI:61977"/>
        <dbReference type="ChEBI" id="CHEBI:456216"/>
        <dbReference type="EC" id="2.7.11.1"/>
    </reaction>
</comment>
<dbReference type="KEGG" id="mbr:MONBRDRAFT_38815"/>
<comment type="similarity">
    <text evidence="2">Belongs to the protein kinase superfamily. RIO-type Ser/Thr kinase family.</text>
</comment>
<dbReference type="GO" id="GO:0005524">
    <property type="term" value="F:ATP binding"/>
    <property type="evidence" value="ECO:0007669"/>
    <property type="project" value="UniProtKB-KW"/>
</dbReference>
<dbReference type="InterPro" id="IPR036390">
    <property type="entry name" value="WH_DNA-bd_sf"/>
</dbReference>
<dbReference type="Pfam" id="PF01163">
    <property type="entry name" value="RIO1"/>
    <property type="match status" value="1"/>
</dbReference>
<evidence type="ECO:0000256" key="11">
    <source>
        <dbReference type="ARBA" id="ARBA00047899"/>
    </source>
</evidence>
<dbReference type="EC" id="2.7.11.1" evidence="3"/>
<keyword evidence="16" id="KW-1185">Reference proteome</keyword>
<proteinExistence type="inferred from homology"/>
<dbReference type="Gene3D" id="1.10.10.10">
    <property type="entry name" value="Winged helix-like DNA-binding domain superfamily/Winged helix DNA-binding domain"/>
    <property type="match status" value="1"/>
</dbReference>
<sequence>MPRFEVGMLRYMEHEEMRVLQAIETGMKNHELVPRSLISSLAGLRHGGAYKILSTLVRYKLVGYDNLKSEGYRLTFLGYDYLALKALTSRDSIAGVGNKIGVGKESDIYIVCDADENQMALKIHRLGRTSFRAIKSKRDYHRNRTYASWITLSRLSAAKEFAYMKVLYDRGFPVPKPVDFNRHCVVMGLVDGFPLCNVKVVDKPGKLFHRLMKILVKFAECGLIHGDYNEFNLMVSEQGDVTVIDFPQMVSTEHENAEYYFDRDVQCIRDFFRKRFDFEAEAWPSFADVHRAERLDELVNASGFDAQDQFLLHSNLDAFMKYAAAKPSAGEESIAKGAVSDDDGNADSQAEEEDSGDEADGYDEDEQAEGADEDEVEDEVEERTIEGTVTLADSDDEADYTPRVPVAPRVEKESSPASAETTAVNTAAAEQNGEPEEDDLMPLHELNRQRLAFRDSDLSSVPRANPRVRSGDSLSSNVSTASRVSGAPRMAPKEVRQRVRSSLQRRGRGGGAGGRSKTTRNRNKDAAKQDRAQASKSTSAAW</sequence>
<dbReference type="AlphaFoldDB" id="A9VAB1"/>
<evidence type="ECO:0000313" key="15">
    <source>
        <dbReference type="EMBL" id="EDQ85509.1"/>
    </source>
</evidence>
<dbReference type="InterPro" id="IPR000687">
    <property type="entry name" value="RIO_kinase"/>
</dbReference>
<organism evidence="15 16">
    <name type="scientific">Monosiga brevicollis</name>
    <name type="common">Choanoflagellate</name>
    <dbReference type="NCBI Taxonomy" id="81824"/>
    <lineage>
        <taxon>Eukaryota</taxon>
        <taxon>Choanoflagellata</taxon>
        <taxon>Craspedida</taxon>
        <taxon>Salpingoecidae</taxon>
        <taxon>Monosiga</taxon>
    </lineage>
</organism>
<dbReference type="Gene3D" id="1.10.510.10">
    <property type="entry name" value="Transferase(Phosphotransferase) domain 1"/>
    <property type="match status" value="1"/>
</dbReference>
<feature type="region of interest" description="Disordered" evidence="13">
    <location>
        <begin position="333"/>
        <end position="542"/>
    </location>
</feature>
<dbReference type="PANTHER" id="PTHR45852:SF1">
    <property type="entry name" value="SERINE_THREONINE-PROTEIN KINASE RIO2"/>
    <property type="match status" value="1"/>
</dbReference>
<reference evidence="15 16" key="1">
    <citation type="journal article" date="2008" name="Nature">
        <title>The genome of the choanoflagellate Monosiga brevicollis and the origin of metazoans.</title>
        <authorList>
            <consortium name="JGI Sequencing"/>
            <person name="King N."/>
            <person name="Westbrook M.J."/>
            <person name="Young S.L."/>
            <person name="Kuo A."/>
            <person name="Abedin M."/>
            <person name="Chapman J."/>
            <person name="Fairclough S."/>
            <person name="Hellsten U."/>
            <person name="Isogai Y."/>
            <person name="Letunic I."/>
            <person name="Marr M."/>
            <person name="Pincus D."/>
            <person name="Putnam N."/>
            <person name="Rokas A."/>
            <person name="Wright K.J."/>
            <person name="Zuzow R."/>
            <person name="Dirks W."/>
            <person name="Good M."/>
            <person name="Goodstein D."/>
            <person name="Lemons D."/>
            <person name="Li W."/>
            <person name="Lyons J.B."/>
            <person name="Morris A."/>
            <person name="Nichols S."/>
            <person name="Richter D.J."/>
            <person name="Salamov A."/>
            <person name="Bork P."/>
            <person name="Lim W.A."/>
            <person name="Manning G."/>
            <person name="Miller W.T."/>
            <person name="McGinnis W."/>
            <person name="Shapiro H."/>
            <person name="Tjian R."/>
            <person name="Grigoriev I.V."/>
            <person name="Rokhsar D."/>
        </authorList>
    </citation>
    <scope>NUCLEOTIDE SEQUENCE [LARGE SCALE GENOMIC DNA]</scope>
    <source>
        <strain evidence="16">MX1 / ATCC 50154</strain>
    </source>
</reference>
<dbReference type="SMART" id="SM00090">
    <property type="entry name" value="RIO"/>
    <property type="match status" value="1"/>
</dbReference>
<dbReference type="Proteomes" id="UP000001357">
    <property type="component" value="Unassembled WGS sequence"/>
</dbReference>
<dbReference type="Pfam" id="PF09202">
    <property type="entry name" value="Rio2_N"/>
    <property type="match status" value="1"/>
</dbReference>
<dbReference type="FunCoup" id="A9VAB1">
    <property type="interactions" value="1732"/>
</dbReference>
<protein>
    <recommendedName>
        <fullName evidence="3">non-specific serine/threonine protein kinase</fullName>
        <ecNumber evidence="3">2.7.11.1</ecNumber>
    </recommendedName>
</protein>
<evidence type="ECO:0000256" key="4">
    <source>
        <dbReference type="ARBA" id="ARBA00022527"/>
    </source>
</evidence>
<dbReference type="GO" id="GO:0005829">
    <property type="term" value="C:cytosol"/>
    <property type="evidence" value="ECO:0000318"/>
    <property type="project" value="GO_Central"/>
</dbReference>
<dbReference type="GO" id="GO:0030688">
    <property type="term" value="C:preribosome, small subunit precursor"/>
    <property type="evidence" value="ECO:0000318"/>
    <property type="project" value="GO_Central"/>
</dbReference>
<feature type="domain" description="RIO kinase" evidence="14">
    <location>
        <begin position="65"/>
        <end position="288"/>
    </location>
</feature>
<dbReference type="InterPro" id="IPR036388">
    <property type="entry name" value="WH-like_DNA-bd_sf"/>
</dbReference>
<keyword evidence="7" id="KW-0547">Nucleotide-binding</keyword>
<dbReference type="STRING" id="81824.A9VAB1"/>
<evidence type="ECO:0000259" key="14">
    <source>
        <dbReference type="SMART" id="SM00090"/>
    </source>
</evidence>
<dbReference type="InterPro" id="IPR015285">
    <property type="entry name" value="RIO2_wHTH_N"/>
</dbReference>
<keyword evidence="5" id="KW-0808">Transferase</keyword>
<feature type="compositionally biased region" description="Basic and acidic residues" evidence="13">
    <location>
        <begin position="522"/>
        <end position="533"/>
    </location>
</feature>
<dbReference type="SUPFAM" id="SSF46785">
    <property type="entry name" value="Winged helix' DNA-binding domain"/>
    <property type="match status" value="1"/>
</dbReference>
<dbReference type="GO" id="GO:0005634">
    <property type="term" value="C:nucleus"/>
    <property type="evidence" value="ECO:0000318"/>
    <property type="project" value="GO_Central"/>
</dbReference>
<feature type="compositionally biased region" description="Low complexity" evidence="13">
    <location>
        <begin position="417"/>
        <end position="429"/>
    </location>
</feature>
<feature type="compositionally biased region" description="Basic and acidic residues" evidence="13">
    <location>
        <begin position="441"/>
        <end position="457"/>
    </location>
</feature>
<evidence type="ECO:0000256" key="2">
    <source>
        <dbReference type="ARBA" id="ARBA00009196"/>
    </source>
</evidence>
<dbReference type="InterPro" id="IPR018934">
    <property type="entry name" value="RIO_dom"/>
</dbReference>
<accession>A9VAB1</accession>
<evidence type="ECO:0000256" key="1">
    <source>
        <dbReference type="ARBA" id="ARBA00001946"/>
    </source>
</evidence>
<dbReference type="SUPFAM" id="SSF56112">
    <property type="entry name" value="Protein kinase-like (PK-like)"/>
    <property type="match status" value="1"/>
</dbReference>
<evidence type="ECO:0000313" key="16">
    <source>
        <dbReference type="Proteomes" id="UP000001357"/>
    </source>
</evidence>
<feature type="compositionally biased region" description="Acidic residues" evidence="13">
    <location>
        <begin position="340"/>
        <end position="381"/>
    </location>
</feature>
<evidence type="ECO:0000256" key="5">
    <source>
        <dbReference type="ARBA" id="ARBA00022679"/>
    </source>
</evidence>
<gene>
    <name evidence="15" type="ORF">MONBRDRAFT_38815</name>
</gene>
<comment type="catalytic activity">
    <reaction evidence="12">
        <text>L-seryl-[protein] + ATP = O-phospho-L-seryl-[protein] + ADP + H(+)</text>
        <dbReference type="Rhea" id="RHEA:17989"/>
        <dbReference type="Rhea" id="RHEA-COMP:9863"/>
        <dbReference type="Rhea" id="RHEA-COMP:11604"/>
        <dbReference type="ChEBI" id="CHEBI:15378"/>
        <dbReference type="ChEBI" id="CHEBI:29999"/>
        <dbReference type="ChEBI" id="CHEBI:30616"/>
        <dbReference type="ChEBI" id="CHEBI:83421"/>
        <dbReference type="ChEBI" id="CHEBI:456216"/>
        <dbReference type="EC" id="2.7.11.1"/>
    </reaction>
</comment>
<evidence type="ECO:0000256" key="6">
    <source>
        <dbReference type="ARBA" id="ARBA00022723"/>
    </source>
</evidence>
<evidence type="ECO:0000256" key="10">
    <source>
        <dbReference type="ARBA" id="ARBA00022842"/>
    </source>
</evidence>
<keyword evidence="4" id="KW-0723">Serine/threonine-protein kinase</keyword>
<keyword evidence="6" id="KW-0479">Metal-binding</keyword>
<dbReference type="GO" id="GO:0030490">
    <property type="term" value="P:maturation of SSU-rRNA"/>
    <property type="evidence" value="ECO:0000318"/>
    <property type="project" value="GO_Central"/>
</dbReference>
<dbReference type="FunFam" id="1.10.510.10:FF:000601">
    <property type="entry name" value="Atypical/RIO/RIO2 protein kinase"/>
    <property type="match status" value="1"/>
</dbReference>
<dbReference type="GO" id="GO:0004674">
    <property type="term" value="F:protein serine/threonine kinase activity"/>
    <property type="evidence" value="ECO:0007669"/>
    <property type="project" value="UniProtKB-KW"/>
</dbReference>
<keyword evidence="9" id="KW-0067">ATP-binding</keyword>
<dbReference type="Gene3D" id="3.30.200.20">
    <property type="entry name" value="Phosphorylase Kinase, domain 1"/>
    <property type="match status" value="1"/>
</dbReference>
<evidence type="ECO:0000256" key="9">
    <source>
        <dbReference type="ARBA" id="ARBA00022840"/>
    </source>
</evidence>
<dbReference type="GO" id="GO:0004672">
    <property type="term" value="F:protein kinase activity"/>
    <property type="evidence" value="ECO:0000318"/>
    <property type="project" value="GO_Central"/>
</dbReference>
<dbReference type="CDD" id="cd05144">
    <property type="entry name" value="RIO2_C"/>
    <property type="match status" value="1"/>
</dbReference>
<dbReference type="GO" id="GO:0046872">
    <property type="term" value="F:metal ion binding"/>
    <property type="evidence" value="ECO:0007669"/>
    <property type="project" value="UniProtKB-KW"/>
</dbReference>
<dbReference type="EMBL" id="CH991573">
    <property type="protein sequence ID" value="EDQ85509.1"/>
    <property type="molecule type" value="Genomic_DNA"/>
</dbReference>
<dbReference type="FunFam" id="1.10.10.10:FF:001789">
    <property type="entry name" value="Predicted protein"/>
    <property type="match status" value="1"/>
</dbReference>
<comment type="cofactor">
    <cofactor evidence="1">
        <name>Mg(2+)</name>
        <dbReference type="ChEBI" id="CHEBI:18420"/>
    </cofactor>
</comment>
<evidence type="ECO:0000256" key="12">
    <source>
        <dbReference type="ARBA" id="ARBA00048679"/>
    </source>
</evidence>
<feature type="compositionally biased region" description="Polar residues" evidence="13">
    <location>
        <begin position="472"/>
        <end position="483"/>
    </location>
</feature>
<keyword evidence="10" id="KW-0460">Magnesium</keyword>
<keyword evidence="8" id="KW-0418">Kinase</keyword>
<dbReference type="RefSeq" id="XP_001749700.1">
    <property type="nucleotide sequence ID" value="XM_001749648.1"/>
</dbReference>
<dbReference type="eggNOG" id="KOG2268">
    <property type="taxonomic scope" value="Eukaryota"/>
</dbReference>
<dbReference type="PANTHER" id="PTHR45852">
    <property type="entry name" value="SER/THR-PROTEIN KINASE RIO2"/>
    <property type="match status" value="1"/>
</dbReference>
<dbReference type="OMA" id="MEHEEMR"/>
<evidence type="ECO:0000256" key="13">
    <source>
        <dbReference type="SAM" id="MobiDB-lite"/>
    </source>
</evidence>
<evidence type="ECO:0000256" key="8">
    <source>
        <dbReference type="ARBA" id="ARBA00022777"/>
    </source>
</evidence>
<name>A9VAB1_MONBE</name>
<dbReference type="FunFam" id="3.30.200.20:FF:000052">
    <property type="entry name" value="Serine/threonine-protein kinase RIO2"/>
    <property type="match status" value="1"/>
</dbReference>
<evidence type="ECO:0000256" key="7">
    <source>
        <dbReference type="ARBA" id="ARBA00022741"/>
    </source>
</evidence>
<evidence type="ECO:0000256" key="3">
    <source>
        <dbReference type="ARBA" id="ARBA00012513"/>
    </source>
</evidence>
<dbReference type="InParanoid" id="A9VAB1"/>
<dbReference type="GeneID" id="5894949"/>